<dbReference type="Proteomes" id="UP001595696">
    <property type="component" value="Unassembled WGS sequence"/>
</dbReference>
<accession>A0ABV8DTI7</accession>
<sequence length="189" mass="20233">MSSEQCTRIEEAAGYYDTHDVAADIAAATLTAHEPNESSPMAGYSLRLPKSTVRAARSLAQERGVSTGAWLRAVIEQAVAAHRRPGAAETVVLQSLIDVYLSPAFPRRGAGSEEAPDQRQEVRVDVAAVLEPVMALLEPIAAALREVESNRGGRAAANRPPGARVVRHPRTALGNAPIRRLASTRRKRG</sequence>
<name>A0ABV8DTI7_9NOCA</name>
<dbReference type="EMBL" id="JBHSAX010000014">
    <property type="protein sequence ID" value="MFC3963305.1"/>
    <property type="molecule type" value="Genomic_DNA"/>
</dbReference>
<keyword evidence="3" id="KW-1185">Reference proteome</keyword>
<comment type="caution">
    <text evidence="2">The sequence shown here is derived from an EMBL/GenBank/DDBJ whole genome shotgun (WGS) entry which is preliminary data.</text>
</comment>
<dbReference type="SUPFAM" id="SSF47598">
    <property type="entry name" value="Ribbon-helix-helix"/>
    <property type="match status" value="1"/>
</dbReference>
<proteinExistence type="predicted"/>
<protein>
    <recommendedName>
        <fullName evidence="4">Ribbon-helix-helix CopG family protein</fullName>
    </recommendedName>
</protein>
<gene>
    <name evidence="2" type="ORF">ACFO0B_15035</name>
</gene>
<feature type="compositionally biased region" description="Low complexity" evidence="1">
    <location>
        <begin position="152"/>
        <end position="164"/>
    </location>
</feature>
<feature type="region of interest" description="Disordered" evidence="1">
    <location>
        <begin position="149"/>
        <end position="189"/>
    </location>
</feature>
<organism evidence="2 3">
    <name type="scientific">Nocardia jiangsuensis</name>
    <dbReference type="NCBI Taxonomy" id="1691563"/>
    <lineage>
        <taxon>Bacteria</taxon>
        <taxon>Bacillati</taxon>
        <taxon>Actinomycetota</taxon>
        <taxon>Actinomycetes</taxon>
        <taxon>Mycobacteriales</taxon>
        <taxon>Nocardiaceae</taxon>
        <taxon>Nocardia</taxon>
    </lineage>
</organism>
<evidence type="ECO:0008006" key="4">
    <source>
        <dbReference type="Google" id="ProtNLM"/>
    </source>
</evidence>
<reference evidence="3" key="1">
    <citation type="journal article" date="2019" name="Int. J. Syst. Evol. Microbiol.">
        <title>The Global Catalogue of Microorganisms (GCM) 10K type strain sequencing project: providing services to taxonomists for standard genome sequencing and annotation.</title>
        <authorList>
            <consortium name="The Broad Institute Genomics Platform"/>
            <consortium name="The Broad Institute Genome Sequencing Center for Infectious Disease"/>
            <person name="Wu L."/>
            <person name="Ma J."/>
        </authorList>
    </citation>
    <scope>NUCLEOTIDE SEQUENCE [LARGE SCALE GENOMIC DNA]</scope>
    <source>
        <strain evidence="3">CGMCC 4.7330</strain>
    </source>
</reference>
<evidence type="ECO:0000313" key="3">
    <source>
        <dbReference type="Proteomes" id="UP001595696"/>
    </source>
</evidence>
<evidence type="ECO:0000313" key="2">
    <source>
        <dbReference type="EMBL" id="MFC3963305.1"/>
    </source>
</evidence>
<evidence type="ECO:0000256" key="1">
    <source>
        <dbReference type="SAM" id="MobiDB-lite"/>
    </source>
</evidence>
<dbReference type="InterPro" id="IPR010985">
    <property type="entry name" value="Ribbon_hlx_hlx"/>
</dbReference>
<dbReference type="RefSeq" id="WP_378613043.1">
    <property type="nucleotide sequence ID" value="NZ_JBHSAX010000014.1"/>
</dbReference>